<keyword evidence="2" id="KW-1185">Reference proteome</keyword>
<evidence type="ECO:0000313" key="1">
    <source>
        <dbReference type="EMBL" id="OZI73566.1"/>
    </source>
</evidence>
<comment type="caution">
    <text evidence="1">The sequence shown here is derived from an EMBL/GenBank/DDBJ whole genome shotgun (WGS) entry which is preliminary data.</text>
</comment>
<dbReference type="PROSITE" id="PS51257">
    <property type="entry name" value="PROKAR_LIPOPROTEIN"/>
    <property type="match status" value="1"/>
</dbReference>
<sequence>MNLRALAPLALAGVLAGCASVKDIRDRDPVFFGSTARPAEQYTECVATAWKGIGTESERQPIHNGYELVVQGSMGVEAVLSATTWQGKTDVRLSTRIQRRSTSLSEAANLCL</sequence>
<accession>A0A261VHD0</accession>
<proteinExistence type="predicted"/>
<reference evidence="2" key="1">
    <citation type="submission" date="2017-05" db="EMBL/GenBank/DDBJ databases">
        <title>Complete and WGS of Bordetella genogroups.</title>
        <authorList>
            <person name="Spilker T."/>
            <person name="Lipuma J."/>
        </authorList>
    </citation>
    <scope>NUCLEOTIDE SEQUENCE [LARGE SCALE GENOMIC DNA]</scope>
    <source>
        <strain evidence="2">AU8256</strain>
    </source>
</reference>
<name>A0A261VHD0_9BORD</name>
<evidence type="ECO:0008006" key="3">
    <source>
        <dbReference type="Google" id="ProtNLM"/>
    </source>
</evidence>
<organism evidence="1 2">
    <name type="scientific">Bordetella genomosp. 2</name>
    <dbReference type="NCBI Taxonomy" id="1983456"/>
    <lineage>
        <taxon>Bacteria</taxon>
        <taxon>Pseudomonadati</taxon>
        <taxon>Pseudomonadota</taxon>
        <taxon>Betaproteobacteria</taxon>
        <taxon>Burkholderiales</taxon>
        <taxon>Alcaligenaceae</taxon>
        <taxon>Bordetella</taxon>
    </lineage>
</organism>
<dbReference type="RefSeq" id="WP_028353127.1">
    <property type="nucleotide sequence ID" value="NZ_NEVT01000007.1"/>
</dbReference>
<dbReference type="AlphaFoldDB" id="A0A261VHD0"/>
<dbReference type="Proteomes" id="UP000215633">
    <property type="component" value="Unassembled WGS sequence"/>
</dbReference>
<dbReference type="EMBL" id="NEVT01000007">
    <property type="protein sequence ID" value="OZI73566.1"/>
    <property type="molecule type" value="Genomic_DNA"/>
</dbReference>
<protein>
    <recommendedName>
        <fullName evidence="3">Lipoprotein</fullName>
    </recommendedName>
</protein>
<gene>
    <name evidence="1" type="ORF">CAL24_17045</name>
</gene>
<evidence type="ECO:0000313" key="2">
    <source>
        <dbReference type="Proteomes" id="UP000215633"/>
    </source>
</evidence>